<gene>
    <name evidence="2" type="ORF">G6Z83_03795</name>
</gene>
<evidence type="ECO:0000313" key="3">
    <source>
        <dbReference type="Proteomes" id="UP000501676"/>
    </source>
</evidence>
<evidence type="ECO:0000256" key="1">
    <source>
        <dbReference type="SAM" id="Phobius"/>
    </source>
</evidence>
<feature type="transmembrane region" description="Helical" evidence="1">
    <location>
        <begin position="41"/>
        <end position="61"/>
    </location>
</feature>
<dbReference type="Proteomes" id="UP000501676">
    <property type="component" value="Chromosome"/>
</dbReference>
<sequence length="240" mass="27658">MFNKLFFYLFKQKAKTVLYCLLLNIICTVVIALTATHKIDYLIIVFISTSFFMNLGFLVNCSVTASKFLKKQTYRLLPMKDGYLYLANTASDFLNGLLLIAIESIIGILIVHFISFNFSKVLIGSFKLSVNTMSIVLTTISILLLSSFMLYCMLITCLLLTKICMDFLPIVLQNIRKFISVIIYIIMLLVFSRIIEYFKSLLYNENNQSTLVFFYIIGIIIIIGINYFIFNKYHEADVNN</sequence>
<feature type="transmembrane region" description="Helical" evidence="1">
    <location>
        <begin position="82"/>
        <end position="115"/>
    </location>
</feature>
<accession>A0A6G7B927</accession>
<evidence type="ECO:0000313" key="2">
    <source>
        <dbReference type="EMBL" id="QIH23829.1"/>
    </source>
</evidence>
<feature type="transmembrane region" description="Helical" evidence="1">
    <location>
        <begin position="16"/>
        <end position="35"/>
    </location>
</feature>
<organism evidence="2 3">
    <name type="scientific">Lactobacillus iners</name>
    <dbReference type="NCBI Taxonomy" id="147802"/>
    <lineage>
        <taxon>Bacteria</taxon>
        <taxon>Bacillati</taxon>
        <taxon>Bacillota</taxon>
        <taxon>Bacilli</taxon>
        <taxon>Lactobacillales</taxon>
        <taxon>Lactobacillaceae</taxon>
        <taxon>Lactobacillus</taxon>
    </lineage>
</organism>
<keyword evidence="1" id="KW-0472">Membrane</keyword>
<dbReference type="EMBL" id="CP049228">
    <property type="protein sequence ID" value="QIH23829.1"/>
    <property type="molecule type" value="Genomic_DNA"/>
</dbReference>
<keyword evidence="1" id="KW-1133">Transmembrane helix</keyword>
<feature type="transmembrane region" description="Helical" evidence="1">
    <location>
        <begin position="210"/>
        <end position="230"/>
    </location>
</feature>
<protein>
    <submittedName>
        <fullName evidence="2">Uncharacterized protein</fullName>
    </submittedName>
</protein>
<name>A0A6G7B927_9LACO</name>
<feature type="transmembrane region" description="Helical" evidence="1">
    <location>
        <begin position="135"/>
        <end position="160"/>
    </location>
</feature>
<proteinExistence type="predicted"/>
<reference evidence="2 3" key="1">
    <citation type="submission" date="2020-02" db="EMBL/GenBank/DDBJ databases">
        <title>Complete genome sequences of six Lactobacillus iners strains isolated from the human vagina.</title>
        <authorList>
            <person name="France M.T."/>
            <person name="Rutt L."/>
            <person name="Narina S."/>
            <person name="Arbaugh S."/>
            <person name="Humphrys M.S."/>
            <person name="Ma B."/>
            <person name="Hayward M.R."/>
            <person name="Relman D."/>
            <person name="Kwon D.S."/>
            <person name="Ravel J."/>
        </authorList>
    </citation>
    <scope>NUCLEOTIDE SEQUENCE [LARGE SCALE GENOMIC DNA]</scope>
    <source>
        <strain evidence="2 3">C0210C1</strain>
    </source>
</reference>
<feature type="transmembrane region" description="Helical" evidence="1">
    <location>
        <begin position="181"/>
        <end position="198"/>
    </location>
</feature>
<dbReference type="AlphaFoldDB" id="A0A6G7B927"/>
<dbReference type="RefSeq" id="WP_006736239.1">
    <property type="nucleotide sequence ID" value="NZ_CP049225.1"/>
</dbReference>
<keyword evidence="1" id="KW-0812">Transmembrane</keyword>